<dbReference type="Proteomes" id="UP000269793">
    <property type="component" value="Chromosome V"/>
</dbReference>
<evidence type="ECO:0000256" key="3">
    <source>
        <dbReference type="ARBA" id="ARBA00006091"/>
    </source>
</evidence>
<dbReference type="EMBL" id="CP033152">
    <property type="protein sequence ID" value="AYO43900.1"/>
    <property type="molecule type" value="Genomic_DNA"/>
</dbReference>
<dbReference type="AlphaFoldDB" id="A0A3G2S7R0"/>
<evidence type="ECO:0000256" key="1">
    <source>
        <dbReference type="ARBA" id="ARBA00004123"/>
    </source>
</evidence>
<dbReference type="SUPFAM" id="SSF53032">
    <property type="entry name" value="tRNA-intron endonuclease catalytic domain-like"/>
    <property type="match status" value="1"/>
</dbReference>
<dbReference type="VEuPathDB" id="FungiDB:DNF11_2950"/>
<evidence type="ECO:0000256" key="4">
    <source>
        <dbReference type="ARBA" id="ARBA00007073"/>
    </source>
</evidence>
<evidence type="ECO:0000256" key="5">
    <source>
        <dbReference type="ARBA" id="ARBA00022490"/>
    </source>
</evidence>
<keyword evidence="6" id="KW-0819">tRNA processing</keyword>
<dbReference type="InterPro" id="IPR011856">
    <property type="entry name" value="tRNA_endonuc-like_dom_sf"/>
</dbReference>
<dbReference type="PANTHER" id="PTHR31283">
    <property type="entry name" value="EKC/KEOPS COMPLEX SUBUNIT PCC1 FAMILY MEMBER"/>
    <property type="match status" value="1"/>
</dbReference>
<gene>
    <name evidence="9" type="ORF">DNF11_2950</name>
</gene>
<evidence type="ECO:0000259" key="8">
    <source>
        <dbReference type="Pfam" id="PF09631"/>
    </source>
</evidence>
<comment type="similarity">
    <text evidence="4">Belongs to the CTAG/PCC1 family.</text>
</comment>
<dbReference type="Pfam" id="PF09631">
    <property type="entry name" value="Sen15"/>
    <property type="match status" value="1"/>
</dbReference>
<dbReference type="InterPro" id="IPR018593">
    <property type="entry name" value="tRNA-endonuc_su_Sen15"/>
</dbReference>
<evidence type="ECO:0000256" key="7">
    <source>
        <dbReference type="ARBA" id="ARBA00023242"/>
    </source>
</evidence>
<keyword evidence="5" id="KW-0963">Cytoplasm</keyword>
<dbReference type="GO" id="GO:0005737">
    <property type="term" value="C:cytoplasm"/>
    <property type="evidence" value="ECO:0007669"/>
    <property type="project" value="UniProtKB-SubCell"/>
</dbReference>
<comment type="similarity">
    <text evidence="3">Belongs to the SEN15 family.</text>
</comment>
<dbReference type="GO" id="GO:0003676">
    <property type="term" value="F:nucleic acid binding"/>
    <property type="evidence" value="ECO:0007669"/>
    <property type="project" value="InterPro"/>
</dbReference>
<dbReference type="Gene3D" id="3.40.1350.10">
    <property type="match status" value="1"/>
</dbReference>
<evidence type="ECO:0000256" key="6">
    <source>
        <dbReference type="ARBA" id="ARBA00022694"/>
    </source>
</evidence>
<evidence type="ECO:0000256" key="2">
    <source>
        <dbReference type="ARBA" id="ARBA00004496"/>
    </source>
</evidence>
<dbReference type="FunFam" id="3.30.310.50:FF:000005">
    <property type="entry name" value="L antigen family member 3"/>
    <property type="match status" value="1"/>
</dbReference>
<accession>A0A3G2S7R0</accession>
<dbReference type="GO" id="GO:0000408">
    <property type="term" value="C:EKC/KEOPS complex"/>
    <property type="evidence" value="ECO:0007669"/>
    <property type="project" value="TreeGrafter"/>
</dbReference>
<dbReference type="Pfam" id="PF09341">
    <property type="entry name" value="Pcc1"/>
    <property type="match status" value="1"/>
</dbReference>
<proteinExistence type="inferred from homology"/>
<organism evidence="9 10">
    <name type="scientific">Malassezia restricta (strain ATCC 96810 / NBRC 103918 / CBS 7877)</name>
    <name type="common">Seborrheic dermatitis infection agent</name>
    <dbReference type="NCBI Taxonomy" id="425264"/>
    <lineage>
        <taxon>Eukaryota</taxon>
        <taxon>Fungi</taxon>
        <taxon>Dikarya</taxon>
        <taxon>Basidiomycota</taxon>
        <taxon>Ustilaginomycotina</taxon>
        <taxon>Malasseziomycetes</taxon>
        <taxon>Malasseziales</taxon>
        <taxon>Malasseziaceae</taxon>
        <taxon>Malassezia</taxon>
    </lineage>
</organism>
<dbReference type="GO" id="GO:0070525">
    <property type="term" value="P:tRNA threonylcarbamoyladenosine metabolic process"/>
    <property type="evidence" value="ECO:0007669"/>
    <property type="project" value="TreeGrafter"/>
</dbReference>
<evidence type="ECO:0000313" key="9">
    <source>
        <dbReference type="EMBL" id="AYO43900.1"/>
    </source>
</evidence>
<dbReference type="OrthoDB" id="10002170at2759"/>
<reference evidence="9 10" key="1">
    <citation type="submission" date="2018-10" db="EMBL/GenBank/DDBJ databases">
        <title>Complete genome sequence of Malassezia restricta CBS 7877.</title>
        <authorList>
            <person name="Morand S.C."/>
            <person name="Bertignac M."/>
            <person name="Iltis A."/>
            <person name="Kolder I."/>
            <person name="Pirovano W."/>
            <person name="Jourdain R."/>
            <person name="Clavaud C."/>
        </authorList>
    </citation>
    <scope>NUCLEOTIDE SEQUENCE [LARGE SCALE GENOMIC DNA]</scope>
    <source>
        <strain evidence="9 10">CBS 7877</strain>
    </source>
</reference>
<evidence type="ECO:0000313" key="10">
    <source>
        <dbReference type="Proteomes" id="UP000269793"/>
    </source>
</evidence>
<dbReference type="InterPro" id="IPR036167">
    <property type="entry name" value="tRNA_intron_Endo_cat-like_sf"/>
</dbReference>
<protein>
    <submittedName>
        <fullName evidence="9">Transcription factor Pcc1</fullName>
    </submittedName>
</protein>
<keyword evidence="10" id="KW-1185">Reference proteome</keyword>
<dbReference type="GO" id="GO:0006388">
    <property type="term" value="P:tRNA splicing, via endonucleolytic cleavage and ligation"/>
    <property type="evidence" value="ECO:0007669"/>
    <property type="project" value="InterPro"/>
</dbReference>
<dbReference type="Gene3D" id="3.30.310.50">
    <property type="entry name" value="Alpha-D-phosphohexomutase, C-terminal domain"/>
    <property type="match status" value="1"/>
</dbReference>
<name>A0A3G2S7R0_MALR7</name>
<dbReference type="STRING" id="425264.A0A3G2S7R0"/>
<comment type="subcellular location">
    <subcellularLocation>
        <location evidence="2">Cytoplasm</location>
    </subcellularLocation>
    <subcellularLocation>
        <location evidence="1">Nucleus</location>
    </subcellularLocation>
</comment>
<feature type="domain" description="tRNA-splicing endonuclease subunit Sen15" evidence="8">
    <location>
        <begin position="154"/>
        <end position="251"/>
    </location>
</feature>
<dbReference type="PANTHER" id="PTHR31283:SF5">
    <property type="entry name" value="EKC_KEOPS COMPLEX SUBUNIT LAGE3"/>
    <property type="match status" value="1"/>
</dbReference>
<dbReference type="GO" id="GO:0005634">
    <property type="term" value="C:nucleus"/>
    <property type="evidence" value="ECO:0007669"/>
    <property type="project" value="UniProtKB-SubCell"/>
</dbReference>
<dbReference type="InterPro" id="IPR015419">
    <property type="entry name" value="CTAG/Pcc1"/>
</dbReference>
<keyword evidence="7" id="KW-0539">Nucleus</keyword>
<sequence>MATASVPLRHHVSVQLPCPTRDVASTIQRVIEVDKELRPHDVQKKMDIEEGENGTVTLHVRMHATTLRHLRLSLNSFLDDAALIVRTMDTLRTGGTDLHTGAVEQGSMWDGGVVGHAFFSTSMAEPLHAERHAAYAAVEPLCAKYPAQAGALFQTYVDLKYAARWRALDVRDTASLGKPGWAILVGEAPDASDHRQVVVPLQLEQTVDTHMFTELFAHLPPDAATTHVLLAMMSNDATVVYYKLSQGLVKPVN</sequence>